<accession>A0A8H7V5Y9</accession>
<reference evidence="8" key="1">
    <citation type="submission" date="2020-12" db="EMBL/GenBank/DDBJ databases">
        <title>Metabolic potential, ecology and presence of endohyphal bacteria is reflected in genomic diversity of Mucoromycotina.</title>
        <authorList>
            <person name="Muszewska A."/>
            <person name="Okrasinska A."/>
            <person name="Steczkiewicz K."/>
            <person name="Drgas O."/>
            <person name="Orlowska M."/>
            <person name="Perlinska-Lenart U."/>
            <person name="Aleksandrzak-Piekarczyk T."/>
            <person name="Szatraj K."/>
            <person name="Zielenkiewicz U."/>
            <person name="Pilsyk S."/>
            <person name="Malc E."/>
            <person name="Mieczkowski P."/>
            <person name="Kruszewska J.S."/>
            <person name="Biernat P."/>
            <person name="Pawlowska J."/>
        </authorList>
    </citation>
    <scope>NUCLEOTIDE SEQUENCE</scope>
    <source>
        <strain evidence="8">CBS 226.32</strain>
    </source>
</reference>
<dbReference type="AlphaFoldDB" id="A0A8H7V5Y9"/>
<protein>
    <recommendedName>
        <fullName evidence="6">Vacuolar protein sorting-associated protein 35</fullName>
    </recommendedName>
</protein>
<dbReference type="PANTHER" id="PTHR11099">
    <property type="entry name" value="VACUOLAR SORTING PROTEIN 35"/>
    <property type="match status" value="1"/>
</dbReference>
<dbReference type="InterPro" id="IPR042491">
    <property type="entry name" value="Vps35_C"/>
</dbReference>
<feature type="coiled-coil region" evidence="7">
    <location>
        <begin position="551"/>
        <end position="590"/>
    </location>
</feature>
<evidence type="ECO:0000256" key="2">
    <source>
        <dbReference type="ARBA" id="ARBA00006536"/>
    </source>
</evidence>
<comment type="function">
    <text evidence="6">Plays a role in vesicular protein sorting.</text>
</comment>
<keyword evidence="7" id="KW-0175">Coiled coil</keyword>
<keyword evidence="3 6" id="KW-0813">Transport</keyword>
<comment type="similarity">
    <text evidence="2 6">Belongs to the VPS35 family.</text>
</comment>
<evidence type="ECO:0000256" key="1">
    <source>
        <dbReference type="ARBA" id="ARBA00004170"/>
    </source>
</evidence>
<dbReference type="PIRSF" id="PIRSF009375">
    <property type="entry name" value="Retromer_Vps35"/>
    <property type="match status" value="1"/>
</dbReference>
<comment type="subcellular location">
    <subcellularLocation>
        <location evidence="1">Membrane</location>
        <topology evidence="1">Peripheral membrane protein</topology>
    </subcellularLocation>
</comment>
<evidence type="ECO:0000256" key="3">
    <source>
        <dbReference type="ARBA" id="ARBA00022448"/>
    </source>
</evidence>
<comment type="caution">
    <text evidence="8">The sequence shown here is derived from an EMBL/GenBank/DDBJ whole genome shotgun (WGS) entry which is preliminary data.</text>
</comment>
<keyword evidence="4 6" id="KW-0653">Protein transport</keyword>
<dbReference type="Gene3D" id="1.25.40.660">
    <property type="entry name" value="Vacuolar protein sorting-associated protein 35, helical subcomplex Vps35-C"/>
    <property type="match status" value="1"/>
</dbReference>
<evidence type="ECO:0000256" key="7">
    <source>
        <dbReference type="SAM" id="Coils"/>
    </source>
</evidence>
<gene>
    <name evidence="8" type="ORF">INT46_009631</name>
</gene>
<evidence type="ECO:0000256" key="5">
    <source>
        <dbReference type="ARBA" id="ARBA00023136"/>
    </source>
</evidence>
<sequence>MTMLTVNEQQAQYLKEALQVVHIQSKLMRQCLDKNRLMDGIKHCSNMLGELRTSLLSPKSYYELYTSIFDSMRHLINYLLESHQAGKHHLGDLYELVQYASSIIPRLYLMTTVGSIYLSVDDAPPVAEVMSDMMEMTRGVQHPIRGLFLRHYLGGMTRDYLPNNNENLNSTIQFILTNFAEMNKLWVRLQHIGHTRDKAKRESERRELGTLVGTNLVRLSQLEGVDLKIYQTDILPGILSQVINCQDVMAQEYLMEVIIQIFPDEFHIHTLKPFLVTTAQLHSNVNIKVIIIALLDRLAAFSKDEQDQLEENKKSLEKEEEDGNVLFLMFWNEIMELVKTRRDLPMQDQTSLFLSLANFSISCYPDRLDYIDQILYFTKESIFSQHASELHTKQSENNVLQLLLLPAQTWDVLILITTLKHYQPLLAIQPYSTRRTVALAILDSILQKETRIDQPQQVYQILEICHALIKDSKNTFVSQQLYQYEDEDDRDEQGWVARLVHLFYSEEEDLLSAARQQLENGDQSRIKTIFPSLIISSLKLATRYFNKKNIINKQEQEEGFMKQEEEKEKEEEEKEVKEAYDNNAKRIEVETNEEIEKNAEDIIRTSDADRNINNHDEWAKKMVTLYHFIHQIIMIFCRQCENTELESVQFFLMAGQNANYCGFEETAFELYLDAFRVYEDSVSHSRAQFNAIVYSIGSLLKTSPRLQKQHFNTLSTKLSLYSTKLLKKPDQSRAVYLSSHLWTNGETPSRVIECLQKSFKIADSCMDIVTNEILFLELLNQYIYYFEKEQSLVTASYLNGLMDLISSRLIYINQPDRHPFTSNSSSLMNHEDNQDFITHQFDQTMEYLRSCRERSPERYKEIELPITASINE</sequence>
<dbReference type="GO" id="GO:0042147">
    <property type="term" value="P:retrograde transport, endosome to Golgi"/>
    <property type="evidence" value="ECO:0007669"/>
    <property type="project" value="InterPro"/>
</dbReference>
<name>A0A8H7V5Y9_9FUNG</name>
<evidence type="ECO:0000256" key="4">
    <source>
        <dbReference type="ARBA" id="ARBA00022927"/>
    </source>
</evidence>
<dbReference type="GO" id="GO:0005829">
    <property type="term" value="C:cytosol"/>
    <property type="evidence" value="ECO:0007669"/>
    <property type="project" value="GOC"/>
</dbReference>
<dbReference type="GO" id="GO:0006886">
    <property type="term" value="P:intracellular protein transport"/>
    <property type="evidence" value="ECO:0007669"/>
    <property type="project" value="TreeGrafter"/>
</dbReference>
<dbReference type="GO" id="GO:0005770">
    <property type="term" value="C:late endosome"/>
    <property type="evidence" value="ECO:0007669"/>
    <property type="project" value="TreeGrafter"/>
</dbReference>
<dbReference type="EMBL" id="JAEPRC010000112">
    <property type="protein sequence ID" value="KAG2208430.1"/>
    <property type="molecule type" value="Genomic_DNA"/>
</dbReference>
<organism evidence="8 9">
    <name type="scientific">Mucor plumbeus</name>
    <dbReference type="NCBI Taxonomy" id="97098"/>
    <lineage>
        <taxon>Eukaryota</taxon>
        <taxon>Fungi</taxon>
        <taxon>Fungi incertae sedis</taxon>
        <taxon>Mucoromycota</taxon>
        <taxon>Mucoromycotina</taxon>
        <taxon>Mucoromycetes</taxon>
        <taxon>Mucorales</taxon>
        <taxon>Mucorineae</taxon>
        <taxon>Mucoraceae</taxon>
        <taxon>Mucor</taxon>
    </lineage>
</organism>
<dbReference type="GO" id="GO:0030906">
    <property type="term" value="C:retromer, cargo-selective complex"/>
    <property type="evidence" value="ECO:0007669"/>
    <property type="project" value="InterPro"/>
</dbReference>
<keyword evidence="5" id="KW-0472">Membrane</keyword>
<evidence type="ECO:0000256" key="6">
    <source>
        <dbReference type="PIRNR" id="PIRNR009375"/>
    </source>
</evidence>
<proteinExistence type="inferred from homology"/>
<dbReference type="InterPro" id="IPR005378">
    <property type="entry name" value="Vps35"/>
</dbReference>
<dbReference type="PANTHER" id="PTHR11099:SF0">
    <property type="entry name" value="VACUOLAR PROTEIN SORTING-ASSOCIATED PROTEIN 35"/>
    <property type="match status" value="1"/>
</dbReference>
<dbReference type="Pfam" id="PF03635">
    <property type="entry name" value="Vps35"/>
    <property type="match status" value="1"/>
</dbReference>
<dbReference type="OrthoDB" id="10258141at2759"/>
<evidence type="ECO:0000313" key="9">
    <source>
        <dbReference type="Proteomes" id="UP000650833"/>
    </source>
</evidence>
<evidence type="ECO:0000313" key="8">
    <source>
        <dbReference type="EMBL" id="KAG2208430.1"/>
    </source>
</evidence>
<dbReference type="Proteomes" id="UP000650833">
    <property type="component" value="Unassembled WGS sequence"/>
</dbReference>
<keyword evidence="9" id="KW-1185">Reference proteome</keyword>